<reference evidence="2" key="3">
    <citation type="submission" date="2025-09" db="UniProtKB">
        <authorList>
            <consortium name="Ensembl"/>
        </authorList>
    </citation>
    <scope>IDENTIFICATION</scope>
</reference>
<dbReference type="Proteomes" id="UP000007875">
    <property type="component" value="Unassembled WGS sequence"/>
</dbReference>
<accession>H2YIH3</accession>
<evidence type="ECO:0000313" key="2">
    <source>
        <dbReference type="Ensembl" id="ENSCSAVP00000005122.1"/>
    </source>
</evidence>
<dbReference type="AlphaFoldDB" id="H2YIH3"/>
<dbReference type="Ensembl" id="ENSCSAVT00000005193.1">
    <property type="protein sequence ID" value="ENSCSAVP00000005122.1"/>
    <property type="gene ID" value="ENSCSAVG00000003060.1"/>
</dbReference>
<name>H2YIH3_CIOSA</name>
<feature type="chain" id="PRO_5003578655" description="Kazal-like domain-containing protein" evidence="1">
    <location>
        <begin position="22"/>
        <end position="125"/>
    </location>
</feature>
<reference evidence="3" key="1">
    <citation type="submission" date="2003-08" db="EMBL/GenBank/DDBJ databases">
        <authorList>
            <person name="Birren B."/>
            <person name="Nusbaum C."/>
            <person name="Abebe A."/>
            <person name="Abouelleil A."/>
            <person name="Adekoya E."/>
            <person name="Ait-zahra M."/>
            <person name="Allen N."/>
            <person name="Allen T."/>
            <person name="An P."/>
            <person name="Anderson M."/>
            <person name="Anderson S."/>
            <person name="Arachchi H."/>
            <person name="Armbruster J."/>
            <person name="Bachantsang P."/>
            <person name="Baldwin J."/>
            <person name="Barry A."/>
            <person name="Bayul T."/>
            <person name="Blitshsteyn B."/>
            <person name="Bloom T."/>
            <person name="Blye J."/>
            <person name="Boguslavskiy L."/>
            <person name="Borowsky M."/>
            <person name="Boukhgalter B."/>
            <person name="Brunache A."/>
            <person name="Butler J."/>
            <person name="Calixte N."/>
            <person name="Calvo S."/>
            <person name="Camarata J."/>
            <person name="Campo K."/>
            <person name="Chang J."/>
            <person name="Cheshatsang Y."/>
            <person name="Citroen M."/>
            <person name="Collymore A."/>
            <person name="Considine T."/>
            <person name="Cook A."/>
            <person name="Cooke P."/>
            <person name="Corum B."/>
            <person name="Cuomo C."/>
            <person name="David R."/>
            <person name="Dawoe T."/>
            <person name="Degray S."/>
            <person name="Dodge S."/>
            <person name="Dooley K."/>
            <person name="Dorje P."/>
            <person name="Dorjee K."/>
            <person name="Dorris L."/>
            <person name="Duffey N."/>
            <person name="Dupes A."/>
            <person name="Elkins T."/>
            <person name="Engels R."/>
            <person name="Erickson J."/>
            <person name="Farina A."/>
            <person name="Faro S."/>
            <person name="Ferreira P."/>
            <person name="Fischer H."/>
            <person name="Fitzgerald M."/>
            <person name="Foley K."/>
            <person name="Gage D."/>
            <person name="Galagan J."/>
            <person name="Gearin G."/>
            <person name="Gnerre S."/>
            <person name="Gnirke A."/>
            <person name="Goyette A."/>
            <person name="Graham J."/>
            <person name="Grandbois E."/>
            <person name="Gyaltsen K."/>
            <person name="Hafez N."/>
            <person name="Hagopian D."/>
            <person name="Hagos B."/>
            <person name="Hall J."/>
            <person name="Hatcher B."/>
            <person name="Heller A."/>
            <person name="Higgins H."/>
            <person name="Honan T."/>
            <person name="Horn A."/>
            <person name="Houde N."/>
            <person name="Hughes L."/>
            <person name="Hulme W."/>
            <person name="Husby E."/>
            <person name="Iliev I."/>
            <person name="Jaffe D."/>
            <person name="Jones C."/>
            <person name="Kamal M."/>
            <person name="Kamat A."/>
            <person name="Kamvysselis M."/>
            <person name="Karlsson E."/>
            <person name="Kells C."/>
            <person name="Kieu A."/>
            <person name="Kisner P."/>
            <person name="Kodira C."/>
            <person name="Kulbokas E."/>
            <person name="Labutti K."/>
            <person name="Lama D."/>
            <person name="Landers T."/>
            <person name="Leger J."/>
            <person name="Levine S."/>
            <person name="Lewis D."/>
            <person name="Lewis T."/>
            <person name="Lindblad-toh K."/>
            <person name="Liu X."/>
            <person name="Lokyitsang T."/>
            <person name="Lokyitsang Y."/>
            <person name="Lucien O."/>
            <person name="Lui A."/>
            <person name="Ma L.J."/>
            <person name="Mabbitt R."/>
            <person name="Macdonald J."/>
            <person name="Maclean C."/>
            <person name="Major J."/>
            <person name="Manning J."/>
            <person name="Marabella R."/>
            <person name="Maru K."/>
            <person name="Matthews C."/>
            <person name="Mauceli E."/>
            <person name="Mccarthy M."/>
            <person name="Mcdonough S."/>
            <person name="Mcghee T."/>
            <person name="Meldrim J."/>
            <person name="Meneus L."/>
            <person name="Mesirov J."/>
            <person name="Mihalev A."/>
            <person name="Mihova T."/>
            <person name="Mikkelsen T."/>
            <person name="Mlenga V."/>
            <person name="Moru K."/>
            <person name="Mozes J."/>
            <person name="Mulrain L."/>
            <person name="Munson G."/>
            <person name="Naylor J."/>
            <person name="Newes C."/>
            <person name="Nguyen C."/>
            <person name="Nguyen N."/>
            <person name="Nguyen T."/>
            <person name="Nicol R."/>
            <person name="Nielsen C."/>
            <person name="Nizzari M."/>
            <person name="Norbu C."/>
            <person name="Norbu N."/>
            <person name="O'donnell P."/>
            <person name="Okoawo O."/>
            <person name="O'leary S."/>
            <person name="Omotosho B."/>
            <person name="O'neill K."/>
            <person name="Osman S."/>
            <person name="Parker S."/>
            <person name="Perrin D."/>
            <person name="Phunkhang P."/>
            <person name="Piqani B."/>
            <person name="Purcell S."/>
            <person name="Rachupka T."/>
            <person name="Ramasamy U."/>
            <person name="Rameau R."/>
            <person name="Ray V."/>
            <person name="Raymond C."/>
            <person name="Retta R."/>
            <person name="Richardson S."/>
            <person name="Rise C."/>
            <person name="Rodriguez J."/>
            <person name="Rogers J."/>
            <person name="Rogov P."/>
            <person name="Rutman M."/>
            <person name="Schupbach R."/>
            <person name="Seaman C."/>
            <person name="Settipalli S."/>
            <person name="Sharpe T."/>
            <person name="Sheridan J."/>
            <person name="Sherpa N."/>
            <person name="Shi J."/>
            <person name="Smirnov S."/>
            <person name="Smith C."/>
            <person name="Sougnez C."/>
            <person name="Spencer B."/>
            <person name="Stalker J."/>
            <person name="Stange-thomann N."/>
            <person name="Stavropoulos S."/>
            <person name="Stetson K."/>
            <person name="Stone C."/>
            <person name="Stone S."/>
            <person name="Stubbs M."/>
            <person name="Talamas J."/>
            <person name="Tchuinga P."/>
            <person name="Tenzing P."/>
            <person name="Tesfaye S."/>
            <person name="Theodore J."/>
            <person name="Thoulutsang Y."/>
            <person name="Topham K."/>
            <person name="Towey S."/>
            <person name="Tsamla T."/>
            <person name="Tsomo N."/>
            <person name="Vallee D."/>
            <person name="Vassiliev H."/>
            <person name="Venkataraman V."/>
            <person name="Vinson J."/>
            <person name="Vo A."/>
            <person name="Wade C."/>
            <person name="Wang S."/>
            <person name="Wangchuk T."/>
            <person name="Wangdi T."/>
            <person name="Whittaker C."/>
            <person name="Wilkinson J."/>
            <person name="Wu Y."/>
            <person name="Wyman D."/>
            <person name="Yadav S."/>
            <person name="Yang S."/>
            <person name="Yang X."/>
            <person name="Yeager S."/>
            <person name="Yee E."/>
            <person name="Young G."/>
            <person name="Zainoun J."/>
            <person name="Zembeck L."/>
            <person name="Zimmer A."/>
            <person name="Zody M."/>
            <person name="Lander E."/>
        </authorList>
    </citation>
    <scope>NUCLEOTIDE SEQUENCE [LARGE SCALE GENOMIC DNA]</scope>
</reference>
<evidence type="ECO:0000313" key="3">
    <source>
        <dbReference type="Proteomes" id="UP000007875"/>
    </source>
</evidence>
<protein>
    <recommendedName>
        <fullName evidence="4">Kazal-like domain-containing protein</fullName>
    </recommendedName>
</protein>
<evidence type="ECO:0008006" key="4">
    <source>
        <dbReference type="Google" id="ProtNLM"/>
    </source>
</evidence>
<feature type="signal peptide" evidence="1">
    <location>
        <begin position="1"/>
        <end position="21"/>
    </location>
</feature>
<dbReference type="OMA" id="KYENTHR"/>
<dbReference type="HOGENOM" id="CLU_1997622_0_0_1"/>
<keyword evidence="3" id="KW-1185">Reference proteome</keyword>
<keyword evidence="1" id="KW-0732">Signal</keyword>
<proteinExistence type="predicted"/>
<dbReference type="GeneTree" id="ENSGT00660000097368"/>
<sequence length="125" mass="14657">MRLRLCYFCIVLVYQVYECVGMHTEEHVNCNKVQSDKYNQCVRETNQRACGGLTFDNTCKEGKYENTHRFVVKSPTLWSLLNKSKSHMLALFMISLLSRLPCNDCCTTLLYFPVFYNDTLSWRTS</sequence>
<dbReference type="InParanoid" id="H2YIH3"/>
<reference evidence="2" key="2">
    <citation type="submission" date="2025-08" db="UniProtKB">
        <authorList>
            <consortium name="Ensembl"/>
        </authorList>
    </citation>
    <scope>IDENTIFICATION</scope>
</reference>
<organism evidence="2 3">
    <name type="scientific">Ciona savignyi</name>
    <name type="common">Pacific transparent sea squirt</name>
    <dbReference type="NCBI Taxonomy" id="51511"/>
    <lineage>
        <taxon>Eukaryota</taxon>
        <taxon>Metazoa</taxon>
        <taxon>Chordata</taxon>
        <taxon>Tunicata</taxon>
        <taxon>Ascidiacea</taxon>
        <taxon>Phlebobranchia</taxon>
        <taxon>Cionidae</taxon>
        <taxon>Ciona</taxon>
    </lineage>
</organism>
<evidence type="ECO:0000256" key="1">
    <source>
        <dbReference type="SAM" id="SignalP"/>
    </source>
</evidence>